<dbReference type="EMBL" id="JAFNEN010000202">
    <property type="protein sequence ID" value="KAG8189822.1"/>
    <property type="molecule type" value="Genomic_DNA"/>
</dbReference>
<evidence type="ECO:0000313" key="2">
    <source>
        <dbReference type="EMBL" id="KAG8189822.1"/>
    </source>
</evidence>
<feature type="compositionally biased region" description="Polar residues" evidence="1">
    <location>
        <begin position="12"/>
        <end position="22"/>
    </location>
</feature>
<keyword evidence="3" id="KW-1185">Reference proteome</keyword>
<gene>
    <name evidence="2" type="ORF">JTE90_026125</name>
</gene>
<accession>A0AAV6UZD7</accession>
<dbReference type="Proteomes" id="UP000827092">
    <property type="component" value="Unassembled WGS sequence"/>
</dbReference>
<name>A0AAV6UZD7_9ARAC</name>
<dbReference type="AlphaFoldDB" id="A0AAV6UZD7"/>
<sequence>MSIPEARFEPTNFGNQDQSSRPSLGLMDWESVRNSVTPISCYKRFQEGRLLTSENRQVKVNIPYMVNDIF</sequence>
<comment type="caution">
    <text evidence="2">The sequence shown here is derived from an EMBL/GenBank/DDBJ whole genome shotgun (WGS) entry which is preliminary data.</text>
</comment>
<evidence type="ECO:0000313" key="3">
    <source>
        <dbReference type="Proteomes" id="UP000827092"/>
    </source>
</evidence>
<evidence type="ECO:0000256" key="1">
    <source>
        <dbReference type="SAM" id="MobiDB-lite"/>
    </source>
</evidence>
<reference evidence="2 3" key="1">
    <citation type="journal article" date="2022" name="Nat. Ecol. Evol.">
        <title>A masculinizing supergene underlies an exaggerated male reproductive morph in a spider.</title>
        <authorList>
            <person name="Hendrickx F."/>
            <person name="De Corte Z."/>
            <person name="Sonet G."/>
            <person name="Van Belleghem S.M."/>
            <person name="Kostlbacher S."/>
            <person name="Vangestel C."/>
        </authorList>
    </citation>
    <scope>NUCLEOTIDE SEQUENCE [LARGE SCALE GENOMIC DNA]</scope>
    <source>
        <strain evidence="2">W744_W776</strain>
    </source>
</reference>
<protein>
    <submittedName>
        <fullName evidence="2">Uncharacterized protein</fullName>
    </submittedName>
</protein>
<organism evidence="2 3">
    <name type="scientific">Oedothorax gibbosus</name>
    <dbReference type="NCBI Taxonomy" id="931172"/>
    <lineage>
        <taxon>Eukaryota</taxon>
        <taxon>Metazoa</taxon>
        <taxon>Ecdysozoa</taxon>
        <taxon>Arthropoda</taxon>
        <taxon>Chelicerata</taxon>
        <taxon>Arachnida</taxon>
        <taxon>Araneae</taxon>
        <taxon>Araneomorphae</taxon>
        <taxon>Entelegynae</taxon>
        <taxon>Araneoidea</taxon>
        <taxon>Linyphiidae</taxon>
        <taxon>Erigoninae</taxon>
        <taxon>Oedothorax</taxon>
    </lineage>
</organism>
<proteinExistence type="predicted"/>
<feature type="region of interest" description="Disordered" evidence="1">
    <location>
        <begin position="1"/>
        <end position="24"/>
    </location>
</feature>